<feature type="domain" description="YCII-related" evidence="2">
    <location>
        <begin position="1"/>
        <end position="94"/>
    </location>
</feature>
<dbReference type="AlphaFoldDB" id="A0A222GCX7"/>
<dbReference type="Pfam" id="PF03795">
    <property type="entry name" value="YCII"/>
    <property type="match status" value="1"/>
</dbReference>
<dbReference type="EMBL" id="CP020465">
    <property type="protein sequence ID" value="ASP49700.1"/>
    <property type="molecule type" value="Genomic_DNA"/>
</dbReference>
<dbReference type="Proteomes" id="UP000202259">
    <property type="component" value="Chromosome"/>
</dbReference>
<reference evidence="3 4" key="1">
    <citation type="submission" date="2017-08" db="EMBL/GenBank/DDBJ databases">
        <title>Complete genome of Colwellia sp. NB097-1, a psychrophile bacterium ioslated from Bering Sea.</title>
        <authorList>
            <person name="Chen X."/>
        </authorList>
    </citation>
    <scope>NUCLEOTIDE SEQUENCE [LARGE SCALE GENOMIC DNA]</scope>
    <source>
        <strain evidence="3 4">NB097-1</strain>
    </source>
</reference>
<dbReference type="Gene3D" id="3.30.70.1060">
    <property type="entry name" value="Dimeric alpha+beta barrel"/>
    <property type="match status" value="1"/>
</dbReference>
<gene>
    <name evidence="3" type="ORF">B5D82_19160</name>
</gene>
<dbReference type="InterPro" id="IPR005545">
    <property type="entry name" value="YCII"/>
</dbReference>
<comment type="similarity">
    <text evidence="1">Belongs to the YciI family.</text>
</comment>
<dbReference type="InterPro" id="IPR011008">
    <property type="entry name" value="Dimeric_a/b-barrel"/>
</dbReference>
<accession>A0A222GCX7</accession>
<sequence>MFYLIYSEDVENSLALRMSVRENHLDRLRALQDQGKLLVAGPCPAIDSENPGDAGFTGSLIIAEFDSLDAAKLWADADPYIAAGVYKNVTVKPYKKVLPA</sequence>
<proteinExistence type="inferred from homology"/>
<evidence type="ECO:0000259" key="2">
    <source>
        <dbReference type="Pfam" id="PF03795"/>
    </source>
</evidence>
<evidence type="ECO:0000313" key="3">
    <source>
        <dbReference type="EMBL" id="ASP49700.1"/>
    </source>
</evidence>
<dbReference type="KEGG" id="cber:B5D82_19160"/>
<dbReference type="NCBIfam" id="NF008473">
    <property type="entry name" value="PRK11370.1"/>
    <property type="match status" value="1"/>
</dbReference>
<dbReference type="OrthoDB" id="9797014at2"/>
<dbReference type="InterPro" id="IPR051807">
    <property type="entry name" value="Sec-metab_biosynth-assoc"/>
</dbReference>
<protein>
    <recommendedName>
        <fullName evidence="2">YCII-related domain-containing protein</fullName>
    </recommendedName>
</protein>
<keyword evidence="4" id="KW-1185">Reference proteome</keyword>
<dbReference type="PANTHER" id="PTHR33606">
    <property type="entry name" value="PROTEIN YCII"/>
    <property type="match status" value="1"/>
</dbReference>
<evidence type="ECO:0000256" key="1">
    <source>
        <dbReference type="ARBA" id="ARBA00007689"/>
    </source>
</evidence>
<dbReference type="PANTHER" id="PTHR33606:SF3">
    <property type="entry name" value="PROTEIN YCII"/>
    <property type="match status" value="1"/>
</dbReference>
<organism evidence="3 4">
    <name type="scientific">Cognaticolwellia beringensis</name>
    <dbReference type="NCBI Taxonomy" id="1967665"/>
    <lineage>
        <taxon>Bacteria</taxon>
        <taxon>Pseudomonadati</taxon>
        <taxon>Pseudomonadota</taxon>
        <taxon>Gammaproteobacteria</taxon>
        <taxon>Alteromonadales</taxon>
        <taxon>Colwelliaceae</taxon>
        <taxon>Cognaticolwellia</taxon>
    </lineage>
</organism>
<dbReference type="RefSeq" id="WP_081154012.1">
    <property type="nucleotide sequence ID" value="NZ_CP020465.1"/>
</dbReference>
<dbReference type="SUPFAM" id="SSF54909">
    <property type="entry name" value="Dimeric alpha+beta barrel"/>
    <property type="match status" value="1"/>
</dbReference>
<name>A0A222GCX7_9GAMM</name>
<evidence type="ECO:0000313" key="4">
    <source>
        <dbReference type="Proteomes" id="UP000202259"/>
    </source>
</evidence>